<dbReference type="PhylomeDB" id="A0A0G4IDL7"/>
<dbReference type="AlphaFoldDB" id="A0A0G4IDL7"/>
<protein>
    <submittedName>
        <fullName evidence="3">Uncharacterized protein</fullName>
    </submittedName>
</protein>
<dbReference type="SUPFAM" id="SSF51735">
    <property type="entry name" value="NAD(P)-binding Rossmann-fold domains"/>
    <property type="match status" value="1"/>
</dbReference>
<sequence>MPRSCWLSVLLSSIALQVGNADIRCATPHCTGKVAAIGTADNFFYNPEKNNLHHDLTGANILVIGDSRGIGNALVRRMVNLVGSTGRVLGASRTPPELLEPNLKELHDNDPRYKHIIFDAGDTPRYNYTTDYTAEFTQIVEELELGDNYERLLDEVKPGGFLNGRIDHIYHGAAALAPANIADIPWAHFKARREADISDHAVWDTVKQYMNRDYGTMIGVSSLDARVHFDIAIPGYGSAKQYKTQWYLDMHASTRDHPLYKNLRFVSIEPVYVNTSLAVPNFVIIPPKEELVCEAVVNRTLLIGQALLNSEFLLPISPLETADVCWEIMTRKDIGKPFHDKNGGPVPTRISIHNGRGRSAGFGQIPYLLSEGGPMGLNLDHLYRNQFYSTITELPGAEWGAGLYLLRCEDKEIDKLIAEFGVSPEAVQEQTSRPEEIEKEPSVLGAALVDFIVAERMKMIHWLAATGKPTPSTEQEKKWMEALGLTDEEVISGLSFAAGLSAATLEDLNLKLLPYGAGIGPADDAGGDTPRNNQDAKLIPSLRDIKFAKQEPIVAKRPIPGQYNPYEKTTDPKERFGNLGTLSVPPSLLNIPERFFTFDGLKKEPGTPNPDPFAVPDPPKSD</sequence>
<feature type="signal peptide" evidence="2">
    <location>
        <begin position="1"/>
        <end position="21"/>
    </location>
</feature>
<dbReference type="InterPro" id="IPR036291">
    <property type="entry name" value="NAD(P)-bd_dom_sf"/>
</dbReference>
<accession>A0A0G4IDL7</accession>
<name>A0A0G4IDL7_9ALVE</name>
<organism evidence="3">
    <name type="scientific">Chromera velia CCMP2878</name>
    <dbReference type="NCBI Taxonomy" id="1169474"/>
    <lineage>
        <taxon>Eukaryota</taxon>
        <taxon>Sar</taxon>
        <taxon>Alveolata</taxon>
        <taxon>Colpodellida</taxon>
        <taxon>Chromeraceae</taxon>
        <taxon>Chromera</taxon>
    </lineage>
</organism>
<proteinExistence type="predicted"/>
<evidence type="ECO:0000256" key="2">
    <source>
        <dbReference type="SAM" id="SignalP"/>
    </source>
</evidence>
<feature type="chain" id="PRO_5005192659" evidence="2">
    <location>
        <begin position="22"/>
        <end position="622"/>
    </location>
</feature>
<evidence type="ECO:0000313" key="3">
    <source>
        <dbReference type="EMBL" id="CEM55330.1"/>
    </source>
</evidence>
<feature type="compositionally biased region" description="Pro residues" evidence="1">
    <location>
        <begin position="607"/>
        <end position="622"/>
    </location>
</feature>
<gene>
    <name evidence="3" type="ORF">Cvel_2353</name>
</gene>
<dbReference type="EMBL" id="CDMZ01005865">
    <property type="protein sequence ID" value="CEM55330.1"/>
    <property type="molecule type" value="Genomic_DNA"/>
</dbReference>
<keyword evidence="2" id="KW-0732">Signal</keyword>
<feature type="region of interest" description="Disordered" evidence="1">
    <location>
        <begin position="599"/>
        <end position="622"/>
    </location>
</feature>
<evidence type="ECO:0000256" key="1">
    <source>
        <dbReference type="SAM" id="MobiDB-lite"/>
    </source>
</evidence>
<dbReference type="Gene3D" id="3.40.50.720">
    <property type="entry name" value="NAD(P)-binding Rossmann-like Domain"/>
    <property type="match status" value="1"/>
</dbReference>
<reference evidence="3" key="1">
    <citation type="submission" date="2014-11" db="EMBL/GenBank/DDBJ databases">
        <authorList>
            <person name="Otto D Thomas"/>
            <person name="Naeem Raeece"/>
        </authorList>
    </citation>
    <scope>NUCLEOTIDE SEQUENCE</scope>
</reference>
<dbReference type="VEuPathDB" id="CryptoDB:Cvel_2353"/>